<keyword evidence="1" id="KW-0378">Hydrolase</keyword>
<organism evidence="1 2">
    <name type="scientific">Pradoshia eiseniae</name>
    <dbReference type="NCBI Taxonomy" id="2064768"/>
    <lineage>
        <taxon>Bacteria</taxon>
        <taxon>Bacillati</taxon>
        <taxon>Bacillota</taxon>
        <taxon>Bacilli</taxon>
        <taxon>Bacillales</taxon>
        <taxon>Bacillaceae</taxon>
        <taxon>Pradoshia</taxon>
    </lineage>
</organism>
<dbReference type="RefSeq" id="WP_104848238.1">
    <property type="nucleotide sequence ID" value="NZ_PKOZ01000001.1"/>
</dbReference>
<dbReference type="GO" id="GO:0005829">
    <property type="term" value="C:cytosol"/>
    <property type="evidence" value="ECO:0007669"/>
    <property type="project" value="TreeGrafter"/>
</dbReference>
<reference evidence="1 2" key="1">
    <citation type="submission" date="2017-12" db="EMBL/GenBank/DDBJ databases">
        <title>Taxonomic description and draft genome of Pradoshia cofamensis Gen. nov., sp. nov., a thermotolerant bacillale isolated from anterior gut of earthworm Eisenia fetida.</title>
        <authorList>
            <person name="Saha T."/>
            <person name="Chakraborty R."/>
        </authorList>
    </citation>
    <scope>NUCLEOTIDE SEQUENCE [LARGE SCALE GENOMIC DNA]</scope>
    <source>
        <strain evidence="1 2">EAG3</strain>
    </source>
</reference>
<dbReference type="SUPFAM" id="SSF52317">
    <property type="entry name" value="Class I glutamine amidotransferase-like"/>
    <property type="match status" value="1"/>
</dbReference>
<name>A0A2S7N582_9BACI</name>
<comment type="caution">
    <text evidence="1">The sequence shown here is derived from an EMBL/GenBank/DDBJ whole genome shotgun (WGS) entry which is preliminary data.</text>
</comment>
<evidence type="ECO:0000313" key="1">
    <source>
        <dbReference type="EMBL" id="PQD97143.1"/>
    </source>
</evidence>
<dbReference type="Proteomes" id="UP000239663">
    <property type="component" value="Unassembled WGS sequence"/>
</dbReference>
<dbReference type="EMBL" id="PKOZ01000001">
    <property type="protein sequence ID" value="PQD97143.1"/>
    <property type="molecule type" value="Genomic_DNA"/>
</dbReference>
<accession>A0A2S7N582</accession>
<sequence length="236" mass="26367">MKDKPIIGLTSNLYEVEGIESTIIYLQYSEAVKKAGGIPIIFPLGDEDIAKVWISMVDGVLLTGGIDVHPKFYGEEPSENLGVTDERLDKSDLAVIKEARKQKKPLFGICRGSHLINVALGGTLHQHLDDEDPIRNLDHLTDVERPETVHEITVEKDTRFHEILKKDKAKVNSFHHQGVKKLGGGLRCAAKAEDGLIEAFEGKAEPIIGTQFHPEELSEHDFSMERLLKYFVSMCK</sequence>
<dbReference type="CDD" id="cd01745">
    <property type="entry name" value="GATase1_2"/>
    <property type="match status" value="1"/>
</dbReference>
<dbReference type="AlphaFoldDB" id="A0A2S7N582"/>
<dbReference type="Pfam" id="PF07722">
    <property type="entry name" value="Peptidase_C26"/>
    <property type="match status" value="1"/>
</dbReference>
<dbReference type="GO" id="GO:0033969">
    <property type="term" value="F:gamma-glutamyl-gamma-aminobutyrate hydrolase activity"/>
    <property type="evidence" value="ECO:0007669"/>
    <property type="project" value="TreeGrafter"/>
</dbReference>
<dbReference type="InterPro" id="IPR044668">
    <property type="entry name" value="PuuD-like"/>
</dbReference>
<dbReference type="FunFam" id="3.40.50.880:FF:000030">
    <property type="entry name" value="Gamma-glutamyl-gamma-aminobutyrate hydrolase PuuD"/>
    <property type="match status" value="1"/>
</dbReference>
<dbReference type="PANTHER" id="PTHR43235:SF1">
    <property type="entry name" value="GLUTAMINE AMIDOTRANSFERASE PB2B2.05-RELATED"/>
    <property type="match status" value="1"/>
</dbReference>
<dbReference type="OrthoDB" id="9813383at2"/>
<evidence type="ECO:0000313" key="2">
    <source>
        <dbReference type="Proteomes" id="UP000239663"/>
    </source>
</evidence>
<dbReference type="Gene3D" id="3.40.50.880">
    <property type="match status" value="1"/>
</dbReference>
<dbReference type="PROSITE" id="PS51273">
    <property type="entry name" value="GATASE_TYPE_1"/>
    <property type="match status" value="1"/>
</dbReference>
<dbReference type="InterPro" id="IPR011697">
    <property type="entry name" value="Peptidase_C26"/>
</dbReference>
<protein>
    <submittedName>
        <fullName evidence="1">Gamma-glutamyl-gamma-aminobutyrate hydrolase</fullName>
    </submittedName>
</protein>
<dbReference type="GO" id="GO:0006598">
    <property type="term" value="P:polyamine catabolic process"/>
    <property type="evidence" value="ECO:0007669"/>
    <property type="project" value="TreeGrafter"/>
</dbReference>
<gene>
    <name evidence="1" type="ORF">CYL18_04525</name>
</gene>
<dbReference type="InterPro" id="IPR029062">
    <property type="entry name" value="Class_I_gatase-like"/>
</dbReference>
<proteinExistence type="predicted"/>
<dbReference type="PANTHER" id="PTHR43235">
    <property type="entry name" value="GLUTAMINE AMIDOTRANSFERASE PB2B2.05-RELATED"/>
    <property type="match status" value="1"/>
</dbReference>
<keyword evidence="2" id="KW-1185">Reference proteome</keyword>